<dbReference type="Proteomes" id="UP001177670">
    <property type="component" value="Unassembled WGS sequence"/>
</dbReference>
<proteinExistence type="predicted"/>
<name>A0AA40KMB3_9HYME</name>
<accession>A0AA40KMB3</accession>
<evidence type="ECO:0000313" key="3">
    <source>
        <dbReference type="Proteomes" id="UP001177670"/>
    </source>
</evidence>
<comment type="caution">
    <text evidence="2">The sequence shown here is derived from an EMBL/GenBank/DDBJ whole genome shotgun (WGS) entry which is preliminary data.</text>
</comment>
<feature type="compositionally biased region" description="Basic and acidic residues" evidence="1">
    <location>
        <begin position="99"/>
        <end position="121"/>
    </location>
</feature>
<reference evidence="2" key="1">
    <citation type="submission" date="2021-10" db="EMBL/GenBank/DDBJ databases">
        <title>Melipona bicolor Genome sequencing and assembly.</title>
        <authorList>
            <person name="Araujo N.S."/>
            <person name="Arias M.C."/>
        </authorList>
    </citation>
    <scope>NUCLEOTIDE SEQUENCE</scope>
    <source>
        <strain evidence="2">USP_2M_L1-L4_2017</strain>
        <tissue evidence="2">Whole body</tissue>
    </source>
</reference>
<sequence>MIEATYIIGKIKLTKSGKKFLEYDKEHFRLFYKIQKKKIFRIPKTNLEKQKSCELVGSSVGVSRRDPMTLKRRVERKKEEEKRNRRGRWICIRKTNVGKRADQPKDSESDRESEVGCERLSRGSNIIHLPARVPRRSIGAEREPKKDTEKRLDATRSSRPIDPENVRVSLLLQSPACPSVLGQTAVLPQRFSFEKQLRPREKFAGKTDRPDPSKKREEKFEEKKKDKKRKEEGNDWTDLKRGIFVDKRKI</sequence>
<protein>
    <submittedName>
        <fullName evidence="2">Uncharacterized protein</fullName>
    </submittedName>
</protein>
<dbReference type="EMBL" id="JAHYIQ010000015">
    <property type="protein sequence ID" value="KAK1125598.1"/>
    <property type="molecule type" value="Genomic_DNA"/>
</dbReference>
<keyword evidence="3" id="KW-1185">Reference proteome</keyword>
<dbReference type="AlphaFoldDB" id="A0AA40KMB3"/>
<feature type="region of interest" description="Disordered" evidence="1">
    <location>
        <begin position="197"/>
        <end position="238"/>
    </location>
</feature>
<feature type="region of interest" description="Disordered" evidence="1">
    <location>
        <begin position="98"/>
        <end position="161"/>
    </location>
</feature>
<organism evidence="2 3">
    <name type="scientific">Melipona bicolor</name>
    <dbReference type="NCBI Taxonomy" id="60889"/>
    <lineage>
        <taxon>Eukaryota</taxon>
        <taxon>Metazoa</taxon>
        <taxon>Ecdysozoa</taxon>
        <taxon>Arthropoda</taxon>
        <taxon>Hexapoda</taxon>
        <taxon>Insecta</taxon>
        <taxon>Pterygota</taxon>
        <taxon>Neoptera</taxon>
        <taxon>Endopterygota</taxon>
        <taxon>Hymenoptera</taxon>
        <taxon>Apocrita</taxon>
        <taxon>Aculeata</taxon>
        <taxon>Apoidea</taxon>
        <taxon>Anthophila</taxon>
        <taxon>Apidae</taxon>
        <taxon>Melipona</taxon>
    </lineage>
</organism>
<evidence type="ECO:0000313" key="2">
    <source>
        <dbReference type="EMBL" id="KAK1125598.1"/>
    </source>
</evidence>
<feature type="compositionally biased region" description="Basic and acidic residues" evidence="1">
    <location>
        <begin position="138"/>
        <end position="161"/>
    </location>
</feature>
<evidence type="ECO:0000256" key="1">
    <source>
        <dbReference type="SAM" id="MobiDB-lite"/>
    </source>
</evidence>
<gene>
    <name evidence="2" type="ORF">K0M31_005159</name>
</gene>